<evidence type="ECO:0000256" key="2">
    <source>
        <dbReference type="SAM" id="SignalP"/>
    </source>
</evidence>
<feature type="coiled-coil region" evidence="1">
    <location>
        <begin position="94"/>
        <end position="132"/>
    </location>
</feature>
<proteinExistence type="predicted"/>
<dbReference type="Proteomes" id="UP001460679">
    <property type="component" value="Chromosome"/>
</dbReference>
<feature type="chain" id="PRO_5046685270" description="Lipoprotein" evidence="2">
    <location>
        <begin position="25"/>
        <end position="1483"/>
    </location>
</feature>
<evidence type="ECO:0000256" key="1">
    <source>
        <dbReference type="SAM" id="Coils"/>
    </source>
</evidence>
<protein>
    <recommendedName>
        <fullName evidence="5">Lipoprotein</fullName>
    </recommendedName>
</protein>
<dbReference type="EMBL" id="CP148066">
    <property type="protein sequence ID" value="WXL28726.1"/>
    <property type="molecule type" value="Genomic_DNA"/>
</dbReference>
<accession>A0ABZ2RNZ9</accession>
<gene>
    <name evidence="3" type="ORF">WG616_01745</name>
</gene>
<evidence type="ECO:0000313" key="3">
    <source>
        <dbReference type="EMBL" id="WXL28726.1"/>
    </source>
</evidence>
<dbReference type="PROSITE" id="PS51257">
    <property type="entry name" value="PROKAR_LIPOPROTEIN"/>
    <property type="match status" value="1"/>
</dbReference>
<sequence>MKIKKSLFLSSAVLIAATTTLFVATSCSTENPDTPATKTEIDTLKKLTSASKTLTTIEVKKDNVTQQALAQELNVIETVLKSEKITNKDILQSAIRLRNALEEYSLNNTNLDNRKEARLNKIKQQIDQTQEVLQNSSSYEFSNLQKSLSDLVKKAQKLSLINSLNELTDVYLRLEFTINNLNSKQQKSINEAQKIQEQIHNQILISQELAESLPTFFSGEKIDIFQAIKTLQKPQKVISYQKNQDDLENLLEKHNIAKLKLDLWNNDFATSSNTFKKDVTKAKILANSLQQQDKNYYASKIEKLVYDFDQNEFDDKETLSEKVVNFLVAFWNLEKEINLRNSQIDSIKQKRDILNQLKTQKINYSLVSRIDNLINSLPLENELNNIEFDQFKNIYTQFVNEYESINEQSQYLEYLNQKLTSLDDNLASKTLSKINILIQNNPDLENLKNQLLTNLDNETNFSETYQEFMSTYFVPYLLQNSKTTKNASFLNDFYYQFKIYQDLYKNDQNLVKKIASTNLDALLNAKNPSWTDVDKNTKKMSEILETIQNKNEQYQTTYQQQVTKTKQTINTILSFKKINNTFKNDVISSLLASLSNVKTNSDLNQYSAFVDKVSDENYLLSFIQDQKNLANSLLEQYQKLFNQYTENNYYNTNTLNVLNIVQELKYSNVLTATKLEKFVENFQKMVFSKQQTFTFYKNRQQTLQQTILNFAEDFKYIENSEQFIENLLNIHFLSHGDARELKADYLSNLETFKTNATNILDLNKSDDDDTALYQQKYLDLAVEMFKQASNLFDYNDEESEEAASQIESWISEDILSYLDSFRVAAIWDGNVSQENYGQKAQKVVNDYQEQLQTFNNKMKQVNLEFQQIIQNNNQEILEKFKKGFEDLNNISTESSLFIAKNIYNKKEKLVKEVKKAIDDFIPTSQEINQNYLTQIIDGYLRQNNLKALSQYIANYTLFINSFGVLVPDFLEESKQELNTLNTQTDNIKNIENIKNLNAKNWVLELQSIALLNPSLNNKASFLENLVNEAIGKEQLKVENINTYEKMIIDFETQFQNQLFTDLHKLGNEQNAKFSNLALAPSVLKISFWEKLNKQRLDGLVKLNSSDEKRISVLEKIKKLREEIYENDIDSWLDYNSYLENNISIQLKQLMNKDETQIIDINDLNQFLINLTNLKTQSLDLQKQYQVFDKQRKQVRLVLNRYYSDVIYKKNVDELSMAYYKYYDSYKETNLLKTSDLQTYSQALKDALDTFNSKISQIDKLVEKHSPIVEELQQKASETNSIANENEDPEIAKWNMSILKDKNSLYAIMSYDDEAFNKEIQRFKDKLAETDKLIRDTVAKKQKIKEKTISLINEINKWVADNIDSREDSEKYLNLKDWINDKTSGSDSWDIVLRQLNYNYQYYQKSFETLKQLFEKRQSLILQNQNLHKEYDKLSDETKNNQDEQIKSKVEEVKQLLNVQIDNLENSAIEVNNNRINLLISQLK</sequence>
<evidence type="ECO:0000313" key="4">
    <source>
        <dbReference type="Proteomes" id="UP001460679"/>
    </source>
</evidence>
<keyword evidence="4" id="KW-1185">Reference proteome</keyword>
<feature type="signal peptide" evidence="2">
    <location>
        <begin position="1"/>
        <end position="24"/>
    </location>
</feature>
<feature type="coiled-coil region" evidence="1">
    <location>
        <begin position="837"/>
        <end position="871"/>
    </location>
</feature>
<keyword evidence="1" id="KW-0175">Coiled coil</keyword>
<evidence type="ECO:0008006" key="5">
    <source>
        <dbReference type="Google" id="ProtNLM"/>
    </source>
</evidence>
<reference evidence="3" key="1">
    <citation type="submission" date="2024-03" db="EMBL/GenBank/DDBJ databases">
        <title>Complete genome sequence of Mycoplasma gypis type strain B1/T1.</title>
        <authorList>
            <person name="Spergser J."/>
        </authorList>
    </citation>
    <scope>NUCLEOTIDE SEQUENCE [LARGE SCALE GENOMIC DNA]</scope>
    <source>
        <strain evidence="3">B1/T1</strain>
    </source>
</reference>
<feature type="coiled-coil region" evidence="1">
    <location>
        <begin position="1409"/>
        <end position="1473"/>
    </location>
</feature>
<keyword evidence="2" id="KW-0732">Signal</keyword>
<dbReference type="RefSeq" id="WP_205498507.1">
    <property type="nucleotide sequence ID" value="NZ_CP148066.1"/>
</dbReference>
<name>A0ABZ2RNZ9_9BACT</name>
<organism evidence="3 4">
    <name type="scientific">[Mycoplasma] gypis</name>
    <dbReference type="NCBI Taxonomy" id="92404"/>
    <lineage>
        <taxon>Bacteria</taxon>
        <taxon>Bacillati</taxon>
        <taxon>Mycoplasmatota</taxon>
        <taxon>Mycoplasmoidales</taxon>
        <taxon>Metamycoplasmataceae</taxon>
        <taxon>Metamycoplasma</taxon>
    </lineage>
</organism>